<evidence type="ECO:0000313" key="3">
    <source>
        <dbReference type="Proteomes" id="UP000663760"/>
    </source>
</evidence>
<keyword evidence="3" id="KW-1185">Reference proteome</keyword>
<dbReference type="AlphaFoldDB" id="A0A7I8KS44"/>
<feature type="compositionally biased region" description="Polar residues" evidence="1">
    <location>
        <begin position="314"/>
        <end position="325"/>
    </location>
</feature>
<gene>
    <name evidence="2" type="ORF">SI8410_07010806</name>
</gene>
<dbReference type="EMBL" id="LR746270">
    <property type="protein sequence ID" value="CAA7400136.1"/>
    <property type="molecule type" value="Genomic_DNA"/>
</dbReference>
<protein>
    <submittedName>
        <fullName evidence="2">Uncharacterized protein</fullName>
    </submittedName>
</protein>
<dbReference type="GO" id="GO:0005886">
    <property type="term" value="C:plasma membrane"/>
    <property type="evidence" value="ECO:0007669"/>
    <property type="project" value="TreeGrafter"/>
</dbReference>
<evidence type="ECO:0000313" key="2">
    <source>
        <dbReference type="EMBL" id="CAA7400136.1"/>
    </source>
</evidence>
<name>A0A7I8KS44_SPIIN</name>
<feature type="compositionally biased region" description="Basic and acidic residues" evidence="1">
    <location>
        <begin position="343"/>
        <end position="352"/>
    </location>
</feature>
<feature type="region of interest" description="Disordered" evidence="1">
    <location>
        <begin position="314"/>
        <end position="352"/>
    </location>
</feature>
<dbReference type="GO" id="GO:0008374">
    <property type="term" value="F:O-acyltransferase activity"/>
    <property type="evidence" value="ECO:0007669"/>
    <property type="project" value="InterPro"/>
</dbReference>
<dbReference type="InterPro" id="IPR045034">
    <property type="entry name" value="O-acyltransferase_WSD1-like"/>
</dbReference>
<reference evidence="2" key="1">
    <citation type="submission" date="2020-02" db="EMBL/GenBank/DDBJ databases">
        <authorList>
            <person name="Scholz U."/>
            <person name="Mascher M."/>
            <person name="Fiebig A."/>
        </authorList>
    </citation>
    <scope>NUCLEOTIDE SEQUENCE</scope>
</reference>
<dbReference type="Proteomes" id="UP000663760">
    <property type="component" value="Chromosome 7"/>
</dbReference>
<accession>A0A7I8KS44</accession>
<dbReference type="PANTHER" id="PTHR31650:SF41">
    <property type="entry name" value="O-ACYLTRANSFERASE WSD1-LIKE ISOFORM X1"/>
    <property type="match status" value="1"/>
</dbReference>
<organism evidence="2 3">
    <name type="scientific">Spirodela intermedia</name>
    <name type="common">Intermediate duckweed</name>
    <dbReference type="NCBI Taxonomy" id="51605"/>
    <lineage>
        <taxon>Eukaryota</taxon>
        <taxon>Viridiplantae</taxon>
        <taxon>Streptophyta</taxon>
        <taxon>Embryophyta</taxon>
        <taxon>Tracheophyta</taxon>
        <taxon>Spermatophyta</taxon>
        <taxon>Magnoliopsida</taxon>
        <taxon>Liliopsida</taxon>
        <taxon>Araceae</taxon>
        <taxon>Lemnoideae</taxon>
        <taxon>Spirodela</taxon>
    </lineage>
</organism>
<sequence length="352" mass="38678">MVRRDEGSGARTLYDEPISPVGRVFLQPELEQVIHCVLTFQNPFDVDAVKGVLKSSLINDCLRLRSLVVDIDNHVIIVPEEEEKTDDRRHRAAHIIFPVFVVVSVLRFHHALGDGVSLLGLVLASCVRPGNPDAVLSHFQPVFIFFSKPSASNRVMSITFPGSGGEGRRRAEFSLAASVMGVAVGTWDDDRRWGGYGALAKKKLTTVALCLDDINAVKTKLNATVNYVFVGIISHGIAKYMKLKSSNGWGRRLTINPCVSISPQGVGQSLNSMDVSWMTNIGPSEGHSHVVEGTTCLSFQANWLRNALNSMKSENSKSFTQNSAMQKKVETCGRPQSPPENQRLGKYDDLWG</sequence>
<proteinExistence type="predicted"/>
<dbReference type="GO" id="GO:0019432">
    <property type="term" value="P:triglyceride biosynthetic process"/>
    <property type="evidence" value="ECO:0007669"/>
    <property type="project" value="TreeGrafter"/>
</dbReference>
<evidence type="ECO:0000256" key="1">
    <source>
        <dbReference type="SAM" id="MobiDB-lite"/>
    </source>
</evidence>
<dbReference type="OrthoDB" id="619536at2759"/>
<dbReference type="PANTHER" id="PTHR31650">
    <property type="entry name" value="O-ACYLTRANSFERASE (WSD1-LIKE) FAMILY PROTEIN"/>
    <property type="match status" value="1"/>
</dbReference>